<comment type="cofactor">
    <cofactor evidence="1">
        <name>Mg(2+)</name>
        <dbReference type="ChEBI" id="CHEBI:18420"/>
    </cofactor>
</comment>
<evidence type="ECO:0000259" key="11">
    <source>
        <dbReference type="Pfam" id="PF14681"/>
    </source>
</evidence>
<evidence type="ECO:0000256" key="4">
    <source>
        <dbReference type="ARBA" id="ARBA00011894"/>
    </source>
</evidence>
<evidence type="ECO:0000256" key="6">
    <source>
        <dbReference type="ARBA" id="ARBA00022676"/>
    </source>
</evidence>
<evidence type="ECO:0000256" key="8">
    <source>
        <dbReference type="ARBA" id="ARBA00022741"/>
    </source>
</evidence>
<dbReference type="InterPro" id="IPR000836">
    <property type="entry name" value="PRTase_dom"/>
</dbReference>
<keyword evidence="9" id="KW-0342">GTP-binding</keyword>
<evidence type="ECO:0000313" key="13">
    <source>
        <dbReference type="Proteomes" id="UP001491310"/>
    </source>
</evidence>
<dbReference type="Proteomes" id="UP001491310">
    <property type="component" value="Unassembled WGS sequence"/>
</dbReference>
<dbReference type="Gene3D" id="3.40.50.2020">
    <property type="match status" value="1"/>
</dbReference>
<accession>A0ABR2YCZ5</accession>
<evidence type="ECO:0000256" key="1">
    <source>
        <dbReference type="ARBA" id="ARBA00001946"/>
    </source>
</evidence>
<comment type="similarity">
    <text evidence="3">Belongs to the UPRTase family.</text>
</comment>
<protein>
    <recommendedName>
        <fullName evidence="4">uracil phosphoribosyltransferase</fullName>
        <ecNumber evidence="4">2.4.2.9</ecNumber>
    </recommendedName>
    <alternativeName>
        <fullName evidence="10">UMP pyrophosphorylase</fullName>
    </alternativeName>
</protein>
<keyword evidence="5" id="KW-0021">Allosteric enzyme</keyword>
<dbReference type="InterPro" id="IPR029057">
    <property type="entry name" value="PRTase-like"/>
</dbReference>
<name>A0ABR2YCZ5_9CHLO</name>
<dbReference type="CDD" id="cd06223">
    <property type="entry name" value="PRTases_typeI"/>
    <property type="match status" value="1"/>
</dbReference>
<keyword evidence="7" id="KW-0808">Transferase</keyword>
<reference evidence="12 13" key="1">
    <citation type="journal article" date="2024" name="Nat. Commun.">
        <title>Phylogenomics reveals the evolutionary origins of lichenization in chlorophyte algae.</title>
        <authorList>
            <person name="Puginier C."/>
            <person name="Libourel C."/>
            <person name="Otte J."/>
            <person name="Skaloud P."/>
            <person name="Haon M."/>
            <person name="Grisel S."/>
            <person name="Petersen M."/>
            <person name="Berrin J.G."/>
            <person name="Delaux P.M."/>
            <person name="Dal Grande F."/>
            <person name="Keller J."/>
        </authorList>
    </citation>
    <scope>NUCLEOTIDE SEQUENCE [LARGE SCALE GENOMIC DNA]</scope>
    <source>
        <strain evidence="12 13">SAG 216-7</strain>
    </source>
</reference>
<evidence type="ECO:0000256" key="9">
    <source>
        <dbReference type="ARBA" id="ARBA00023134"/>
    </source>
</evidence>
<dbReference type="SUPFAM" id="SSF53271">
    <property type="entry name" value="PRTase-like"/>
    <property type="match status" value="1"/>
</dbReference>
<comment type="pathway">
    <text evidence="2">Pyrimidine metabolism; UMP biosynthesis via salvage pathway; UMP from uracil: step 1/1.</text>
</comment>
<keyword evidence="8" id="KW-0547">Nucleotide-binding</keyword>
<evidence type="ECO:0000313" key="12">
    <source>
        <dbReference type="EMBL" id="KAK9902695.1"/>
    </source>
</evidence>
<dbReference type="PANTHER" id="PTHR32315:SF4">
    <property type="entry name" value="URACIL PHOSPHORIBOSYLTRANSFERASE, CHLOROPLASTIC"/>
    <property type="match status" value="1"/>
</dbReference>
<keyword evidence="13" id="KW-1185">Reference proteome</keyword>
<evidence type="ECO:0000256" key="10">
    <source>
        <dbReference type="ARBA" id="ARBA00031082"/>
    </source>
</evidence>
<dbReference type="EMBL" id="JALJOT010000015">
    <property type="protein sequence ID" value="KAK9902695.1"/>
    <property type="molecule type" value="Genomic_DNA"/>
</dbReference>
<evidence type="ECO:0000256" key="5">
    <source>
        <dbReference type="ARBA" id="ARBA00022533"/>
    </source>
</evidence>
<evidence type="ECO:0000256" key="3">
    <source>
        <dbReference type="ARBA" id="ARBA00009516"/>
    </source>
</evidence>
<organism evidence="12 13">
    <name type="scientific">Coccomyxa subellipsoidea</name>
    <dbReference type="NCBI Taxonomy" id="248742"/>
    <lineage>
        <taxon>Eukaryota</taxon>
        <taxon>Viridiplantae</taxon>
        <taxon>Chlorophyta</taxon>
        <taxon>core chlorophytes</taxon>
        <taxon>Trebouxiophyceae</taxon>
        <taxon>Trebouxiophyceae incertae sedis</taxon>
        <taxon>Coccomyxaceae</taxon>
        <taxon>Coccomyxa</taxon>
    </lineage>
</organism>
<evidence type="ECO:0000256" key="2">
    <source>
        <dbReference type="ARBA" id="ARBA00005180"/>
    </source>
</evidence>
<dbReference type="InterPro" id="IPR050054">
    <property type="entry name" value="UPRTase/APRTase"/>
</dbReference>
<dbReference type="PANTHER" id="PTHR32315">
    <property type="entry name" value="ADENINE PHOSPHORIBOSYLTRANSFERASE"/>
    <property type="match status" value="1"/>
</dbReference>
<dbReference type="EC" id="2.4.2.9" evidence="4"/>
<dbReference type="NCBIfam" id="TIGR01091">
    <property type="entry name" value="upp"/>
    <property type="match status" value="1"/>
</dbReference>
<sequence length="215" mass="22853">MLVYVPSHPLVKHWLAVARNKLSPPPVFRSALAELGRLLIYEATAQDNWLPVLEGQAETPCGVADVAFLDPGRPVKVVPILRAGLVLLEAAATVLPGSQTCHVGYVRDESTLEASAYLNKLPAKLDAEDRILVVDPMLATGGTMVQVLDDIIGRGASPSMIRIVTVVCTPVALKNLSEGYPGLKVYSAMIDAELNDKGYIVPGLGDAGDRAFGTL</sequence>
<dbReference type="Pfam" id="PF14681">
    <property type="entry name" value="UPRTase"/>
    <property type="match status" value="1"/>
</dbReference>
<evidence type="ECO:0000256" key="7">
    <source>
        <dbReference type="ARBA" id="ARBA00022679"/>
    </source>
</evidence>
<proteinExistence type="inferred from homology"/>
<keyword evidence="6" id="KW-0328">Glycosyltransferase</keyword>
<feature type="domain" description="Phosphoribosyltransferase" evidence="11">
    <location>
        <begin position="5"/>
        <end position="214"/>
    </location>
</feature>
<dbReference type="InterPro" id="IPR005765">
    <property type="entry name" value="UPRT"/>
</dbReference>
<comment type="caution">
    <text evidence="12">The sequence shown here is derived from an EMBL/GenBank/DDBJ whole genome shotgun (WGS) entry which is preliminary data.</text>
</comment>
<gene>
    <name evidence="12" type="ORF">WJX75_003048</name>
</gene>
<dbReference type="NCBIfam" id="NF001097">
    <property type="entry name" value="PRK00129.1"/>
    <property type="match status" value="1"/>
</dbReference>